<evidence type="ECO:0000256" key="3">
    <source>
        <dbReference type="ARBA" id="ARBA00022741"/>
    </source>
</evidence>
<dbReference type="GO" id="GO:0004674">
    <property type="term" value="F:protein serine/threonine kinase activity"/>
    <property type="evidence" value="ECO:0007669"/>
    <property type="project" value="UniProtKB-KW"/>
</dbReference>
<dbReference type="AlphaFoldDB" id="A0A822XN42"/>
<protein>
    <recommendedName>
        <fullName evidence="6">Serine-threonine/tyrosine-protein kinase catalytic domain-containing protein</fullName>
    </recommendedName>
</protein>
<evidence type="ECO:0000313" key="8">
    <source>
        <dbReference type="Proteomes" id="UP000607653"/>
    </source>
</evidence>
<keyword evidence="3" id="KW-0547">Nucleotide-binding</keyword>
<evidence type="ECO:0000256" key="2">
    <source>
        <dbReference type="ARBA" id="ARBA00022679"/>
    </source>
</evidence>
<dbReference type="Proteomes" id="UP000607653">
    <property type="component" value="Unassembled WGS sequence"/>
</dbReference>
<evidence type="ECO:0000256" key="1">
    <source>
        <dbReference type="ARBA" id="ARBA00022527"/>
    </source>
</evidence>
<accession>A0A822XN42</accession>
<name>A0A822XN42_NELNU</name>
<keyword evidence="4" id="KW-0418">Kinase</keyword>
<comment type="caution">
    <text evidence="7">The sequence shown here is derived from an EMBL/GenBank/DDBJ whole genome shotgun (WGS) entry which is preliminary data.</text>
</comment>
<proteinExistence type="predicted"/>
<evidence type="ECO:0000256" key="5">
    <source>
        <dbReference type="ARBA" id="ARBA00022840"/>
    </source>
</evidence>
<dbReference type="PANTHER" id="PTHR27002">
    <property type="entry name" value="RECEPTOR-LIKE SERINE/THREONINE-PROTEIN KINASE SD1-8"/>
    <property type="match status" value="1"/>
</dbReference>
<dbReference type="Pfam" id="PF07714">
    <property type="entry name" value="PK_Tyr_Ser-Thr"/>
    <property type="match status" value="1"/>
</dbReference>
<keyword evidence="1" id="KW-0723">Serine/threonine-protein kinase</keyword>
<keyword evidence="8" id="KW-1185">Reference proteome</keyword>
<dbReference type="PANTHER" id="PTHR27002:SF814">
    <property type="entry name" value="CYSTEINE-RICH RECEPTOR-LIKE PROTEIN KINASE 10"/>
    <property type="match status" value="1"/>
</dbReference>
<organism evidence="7 8">
    <name type="scientific">Nelumbo nucifera</name>
    <name type="common">Sacred lotus</name>
    <dbReference type="NCBI Taxonomy" id="4432"/>
    <lineage>
        <taxon>Eukaryota</taxon>
        <taxon>Viridiplantae</taxon>
        <taxon>Streptophyta</taxon>
        <taxon>Embryophyta</taxon>
        <taxon>Tracheophyta</taxon>
        <taxon>Spermatophyta</taxon>
        <taxon>Magnoliopsida</taxon>
        <taxon>Proteales</taxon>
        <taxon>Nelumbonaceae</taxon>
        <taxon>Nelumbo</taxon>
    </lineage>
</organism>
<dbReference type="InterPro" id="IPR011009">
    <property type="entry name" value="Kinase-like_dom_sf"/>
</dbReference>
<evidence type="ECO:0000313" key="7">
    <source>
        <dbReference type="EMBL" id="DAD20611.1"/>
    </source>
</evidence>
<keyword evidence="5" id="KW-0067">ATP-binding</keyword>
<keyword evidence="2" id="KW-0808">Transferase</keyword>
<dbReference type="InterPro" id="IPR001245">
    <property type="entry name" value="Ser-Thr/Tyr_kinase_cat_dom"/>
</dbReference>
<dbReference type="Gene3D" id="1.10.510.10">
    <property type="entry name" value="Transferase(Phosphotransferase) domain 1"/>
    <property type="match status" value="1"/>
</dbReference>
<evidence type="ECO:0000256" key="4">
    <source>
        <dbReference type="ARBA" id="ARBA00022777"/>
    </source>
</evidence>
<feature type="domain" description="Serine-threonine/tyrosine-protein kinase catalytic" evidence="6">
    <location>
        <begin position="3"/>
        <end position="95"/>
    </location>
</feature>
<sequence>MAGLFSVKSDVFSFGVLLLEILSGKRNNGLQLVEFSLSLLTHAWRLWSEGKGLDFLDPSIINSSPTNQGLRCIHIGLLCVQEAAADRPTMSNVVVMLRSESIALPQPKQPAFAVGHFNIKSDQSCSSTAKVGFINVVTMSNAASR</sequence>
<gene>
    <name evidence="7" type="ORF">HUJ06_022074</name>
</gene>
<dbReference type="EMBL" id="DUZY01000001">
    <property type="protein sequence ID" value="DAD20611.1"/>
    <property type="molecule type" value="Genomic_DNA"/>
</dbReference>
<dbReference type="SUPFAM" id="SSF56112">
    <property type="entry name" value="Protein kinase-like (PK-like)"/>
    <property type="match status" value="1"/>
</dbReference>
<reference evidence="7 8" key="1">
    <citation type="journal article" date="2020" name="Mol. Biol. Evol.">
        <title>Distinct Expression and Methylation Patterns for Genes with Different Fates following a Single Whole-Genome Duplication in Flowering Plants.</title>
        <authorList>
            <person name="Shi T."/>
            <person name="Rahmani R.S."/>
            <person name="Gugger P.F."/>
            <person name="Wang M."/>
            <person name="Li H."/>
            <person name="Zhang Y."/>
            <person name="Li Z."/>
            <person name="Wang Q."/>
            <person name="Van de Peer Y."/>
            <person name="Marchal K."/>
            <person name="Chen J."/>
        </authorList>
    </citation>
    <scope>NUCLEOTIDE SEQUENCE [LARGE SCALE GENOMIC DNA]</scope>
    <source>
        <tissue evidence="7">Leaf</tissue>
    </source>
</reference>
<evidence type="ECO:0000259" key="6">
    <source>
        <dbReference type="Pfam" id="PF07714"/>
    </source>
</evidence>
<dbReference type="GO" id="GO:0005524">
    <property type="term" value="F:ATP binding"/>
    <property type="evidence" value="ECO:0007669"/>
    <property type="project" value="UniProtKB-KW"/>
</dbReference>